<reference evidence="2" key="1">
    <citation type="submission" date="2020-04" db="EMBL/GenBank/DDBJ databases">
        <title>Hybrid Assembly of Korean Phytophthora infestans isolates.</title>
        <authorList>
            <person name="Prokchorchik M."/>
            <person name="Lee Y."/>
            <person name="Seo J."/>
            <person name="Cho J.-H."/>
            <person name="Park Y.-E."/>
            <person name="Jang D.-C."/>
            <person name="Im J.-S."/>
            <person name="Choi J.-G."/>
            <person name="Park H.-J."/>
            <person name="Lee G.-B."/>
            <person name="Lee Y.-G."/>
            <person name="Hong S.-Y."/>
            <person name="Cho K."/>
            <person name="Sohn K.H."/>
        </authorList>
    </citation>
    <scope>NUCLEOTIDE SEQUENCE</scope>
    <source>
        <strain evidence="2">KR_1_A1</strain>
        <strain evidence="3">KR_2_A2</strain>
    </source>
</reference>
<evidence type="ECO:0000256" key="1">
    <source>
        <dbReference type="SAM" id="Phobius"/>
    </source>
</evidence>
<proteinExistence type="predicted"/>
<evidence type="ECO:0000313" key="3">
    <source>
        <dbReference type="EMBL" id="KAF4128822.1"/>
    </source>
</evidence>
<keyword evidence="1" id="KW-0472">Membrane</keyword>
<keyword evidence="1" id="KW-1133">Transmembrane helix</keyword>
<protein>
    <submittedName>
        <fullName evidence="2">Uncharacterized protein</fullName>
    </submittedName>
</protein>
<accession>A0A833WQS5</accession>
<dbReference type="EMBL" id="WSZM01000383">
    <property type="protein sequence ID" value="KAF4034146.1"/>
    <property type="molecule type" value="Genomic_DNA"/>
</dbReference>
<keyword evidence="1" id="KW-0812">Transmembrane</keyword>
<evidence type="ECO:0000313" key="4">
    <source>
        <dbReference type="Proteomes" id="UP000602510"/>
    </source>
</evidence>
<comment type="caution">
    <text evidence="2">The sequence shown here is derived from an EMBL/GenBank/DDBJ whole genome shotgun (WGS) entry which is preliminary data.</text>
</comment>
<organism evidence="2 4">
    <name type="scientific">Phytophthora infestans</name>
    <name type="common">Potato late blight agent</name>
    <name type="synonym">Botrytis infestans</name>
    <dbReference type="NCBI Taxonomy" id="4787"/>
    <lineage>
        <taxon>Eukaryota</taxon>
        <taxon>Sar</taxon>
        <taxon>Stramenopiles</taxon>
        <taxon>Oomycota</taxon>
        <taxon>Peronosporomycetes</taxon>
        <taxon>Peronosporales</taxon>
        <taxon>Peronosporaceae</taxon>
        <taxon>Phytophthora</taxon>
    </lineage>
</organism>
<keyword evidence="4" id="KW-1185">Reference proteome</keyword>
<name>A0A833WQS5_PHYIN</name>
<dbReference type="EMBL" id="JAACNO010003054">
    <property type="protein sequence ID" value="KAF4128822.1"/>
    <property type="molecule type" value="Genomic_DNA"/>
</dbReference>
<dbReference type="Proteomes" id="UP000602510">
    <property type="component" value="Unassembled WGS sequence"/>
</dbReference>
<dbReference type="Proteomes" id="UP000704712">
    <property type="component" value="Unassembled WGS sequence"/>
</dbReference>
<sequence length="169" mass="18494">MTKQVDVLDSAQAPSAASVFPLRLKPDTRFGTALPCCMTLAFEENVAVLTTICIDGSVAAISHRCRAHKYWATVTLSAALSTALPMVIVGSSRKDRTLKMLCQVIDGTGRRMMGSGWAYLCLTGMDKMRLSDNSRLKLRDRNNEINTITYVGSEIAVGAMDHRIRKPAK</sequence>
<feature type="transmembrane region" description="Helical" evidence="1">
    <location>
        <begin position="70"/>
        <end position="90"/>
    </location>
</feature>
<gene>
    <name evidence="2" type="ORF">GN244_ATG13902</name>
    <name evidence="3" type="ORF">GN958_ATG21992</name>
</gene>
<dbReference type="AlphaFoldDB" id="A0A833WQS5"/>
<evidence type="ECO:0000313" key="2">
    <source>
        <dbReference type="EMBL" id="KAF4034146.1"/>
    </source>
</evidence>